<evidence type="ECO:0008006" key="4">
    <source>
        <dbReference type="Google" id="ProtNLM"/>
    </source>
</evidence>
<dbReference type="Pfam" id="PF08045">
    <property type="entry name" value="CDC14"/>
    <property type="match status" value="1"/>
</dbReference>
<organism evidence="2 3">
    <name type="scientific">Xylaria flabelliformis</name>
    <dbReference type="NCBI Taxonomy" id="2512241"/>
    <lineage>
        <taxon>Eukaryota</taxon>
        <taxon>Fungi</taxon>
        <taxon>Dikarya</taxon>
        <taxon>Ascomycota</taxon>
        <taxon>Pezizomycotina</taxon>
        <taxon>Sordariomycetes</taxon>
        <taxon>Xylariomycetidae</taxon>
        <taxon>Xylariales</taxon>
        <taxon>Xylariaceae</taxon>
        <taxon>Xylaria</taxon>
    </lineage>
</organism>
<dbReference type="InterPro" id="IPR012535">
    <property type="entry name" value="Cell_div_Cdc14"/>
</dbReference>
<gene>
    <name evidence="2" type="ORF">FHL15_001953</name>
</gene>
<dbReference type="AlphaFoldDB" id="A0A553IAD8"/>
<name>A0A553IAD8_9PEZI</name>
<evidence type="ECO:0000256" key="1">
    <source>
        <dbReference type="SAM" id="MobiDB-lite"/>
    </source>
</evidence>
<evidence type="ECO:0000313" key="2">
    <source>
        <dbReference type="EMBL" id="TRX97159.1"/>
    </source>
</evidence>
<dbReference type="STRING" id="2512241.A0A553IAD8"/>
<evidence type="ECO:0000313" key="3">
    <source>
        <dbReference type="Proteomes" id="UP000319160"/>
    </source>
</evidence>
<accession>A0A553IAD8</accession>
<comment type="caution">
    <text evidence="2">The sequence shown here is derived from an EMBL/GenBank/DDBJ whole genome shotgun (WGS) entry which is preliminary data.</text>
</comment>
<proteinExistence type="predicted"/>
<feature type="region of interest" description="Disordered" evidence="1">
    <location>
        <begin position="173"/>
        <end position="195"/>
    </location>
</feature>
<dbReference type="EMBL" id="VFLP01000007">
    <property type="protein sequence ID" value="TRX97159.1"/>
    <property type="molecule type" value="Genomic_DNA"/>
</dbReference>
<dbReference type="Proteomes" id="UP000319160">
    <property type="component" value="Unassembled WGS sequence"/>
</dbReference>
<dbReference type="PANTHER" id="PTHR34065">
    <property type="entry name" value="CELL DIVISION CONTROL PROTEIN 14"/>
    <property type="match status" value="1"/>
</dbReference>
<protein>
    <recommendedName>
        <fullName evidence="4">Cell division control protein 14</fullName>
    </recommendedName>
</protein>
<dbReference type="OrthoDB" id="5357220at2759"/>
<reference evidence="3" key="1">
    <citation type="submission" date="2019-06" db="EMBL/GenBank/DDBJ databases">
        <title>Draft genome sequence of the griseofulvin-producing fungus Xylaria cubensis strain G536.</title>
        <authorList>
            <person name="Mead M.E."/>
            <person name="Raja H.A."/>
            <person name="Steenwyk J.L."/>
            <person name="Knowles S.L."/>
            <person name="Oberlies N.H."/>
            <person name="Rokas A."/>
        </authorList>
    </citation>
    <scope>NUCLEOTIDE SEQUENCE [LARGE SCALE GENOMIC DNA]</scope>
    <source>
        <strain evidence="3">G536</strain>
    </source>
</reference>
<dbReference type="PANTHER" id="PTHR34065:SF1">
    <property type="entry name" value="CELL DIVISION CONTROL PROTEIN 14"/>
    <property type="match status" value="1"/>
</dbReference>
<sequence>MTTSYIERRGWIALALGRNPFSLRYKPTSVEFESHLYSDDAYFCYYEIWVETLWVCSDSAVPADDQATKAKCDSNLDSWSERRKLGISRKALRHEGPLPGETGSRDNDIALAFFRICTIPTFNKIDHQTNMENLLSLAFDNLSSYDGGKIRKGLRQVEGLLANICLSRQDGRDRRASVARDPAQEQESLPNSKDLSELADDPAFYEFFKLQEGFEWNVAVRLVNTLDRLLAKGGDGSNDLLILNALDLIQGVMLLHPPSKALFSREMYMNLLLDLIEPDFCPAIQSATLLTLVTALIDTPQNTRTFESLDGLLAVTSLFRSRSTSRDVKLKLIEFLYFYLMPETPSIPSAAPRDSMPGLLQRSPSKLAKAFSSTSNGARDENGRPRSAGESATRSQAEKQALLSRHLNSVEELVKDLQQNTLFNGVVS</sequence>
<feature type="region of interest" description="Disordered" evidence="1">
    <location>
        <begin position="370"/>
        <end position="400"/>
    </location>
</feature>
<keyword evidence="3" id="KW-1185">Reference proteome</keyword>